<evidence type="ECO:0000313" key="3">
    <source>
        <dbReference type="EMBL" id="MBB4838717.1"/>
    </source>
</evidence>
<accession>A0A7W7K0B3</accession>
<comment type="caution">
    <text evidence="3">The sequence shown here is derived from an EMBL/GenBank/DDBJ whole genome shotgun (WGS) entry which is preliminary data.</text>
</comment>
<dbReference type="EMBL" id="JACHLN010000002">
    <property type="protein sequence ID" value="MBB4838717.1"/>
    <property type="molecule type" value="Genomic_DNA"/>
</dbReference>
<keyword evidence="4" id="KW-1185">Reference proteome</keyword>
<reference evidence="3 4" key="1">
    <citation type="submission" date="2020-08" db="EMBL/GenBank/DDBJ databases">
        <title>Functional genomics of gut bacteria from endangered species of beetles.</title>
        <authorList>
            <person name="Carlos-Shanley C."/>
        </authorList>
    </citation>
    <scope>NUCLEOTIDE SEQUENCE [LARGE SCALE GENOMIC DNA]</scope>
    <source>
        <strain evidence="3 4">S00224</strain>
    </source>
</reference>
<gene>
    <name evidence="3" type="ORF">HNP52_001786</name>
</gene>
<name>A0A7W7K0B3_9SPHN</name>
<evidence type="ECO:0000313" key="4">
    <source>
        <dbReference type="Proteomes" id="UP000575241"/>
    </source>
</evidence>
<feature type="chain" id="PRO_5031478365" evidence="2">
    <location>
        <begin position="25"/>
        <end position="110"/>
    </location>
</feature>
<evidence type="ECO:0000256" key="2">
    <source>
        <dbReference type="SAM" id="SignalP"/>
    </source>
</evidence>
<protein>
    <submittedName>
        <fullName evidence="3">Uncharacterized protein</fullName>
    </submittedName>
</protein>
<feature type="signal peptide" evidence="2">
    <location>
        <begin position="1"/>
        <end position="24"/>
    </location>
</feature>
<dbReference type="Proteomes" id="UP000575241">
    <property type="component" value="Unassembled WGS sequence"/>
</dbReference>
<dbReference type="RefSeq" id="WP_184165667.1">
    <property type="nucleotide sequence ID" value="NZ_JACHLN010000002.1"/>
</dbReference>
<dbReference type="AlphaFoldDB" id="A0A7W7K0B3"/>
<proteinExistence type="predicted"/>
<feature type="region of interest" description="Disordered" evidence="1">
    <location>
        <begin position="32"/>
        <end position="62"/>
    </location>
</feature>
<sequence>MRALLPFLACLMLVLTSLTSIAHATEAPDGGVSTAEMAAWHAPGDADEVQGDPDKDTPHHHSICHGHDLAASAKVPAAPVAYRPLGMLRPAVTAVLVARMTDTPLRPPIA</sequence>
<evidence type="ECO:0000256" key="1">
    <source>
        <dbReference type="SAM" id="MobiDB-lite"/>
    </source>
</evidence>
<organism evidence="3 4">
    <name type="scientific">Sphingomonas kyeonggiensis</name>
    <dbReference type="NCBI Taxonomy" id="1268553"/>
    <lineage>
        <taxon>Bacteria</taxon>
        <taxon>Pseudomonadati</taxon>
        <taxon>Pseudomonadota</taxon>
        <taxon>Alphaproteobacteria</taxon>
        <taxon>Sphingomonadales</taxon>
        <taxon>Sphingomonadaceae</taxon>
        <taxon>Sphingomonas</taxon>
    </lineage>
</organism>
<keyword evidence="2" id="KW-0732">Signal</keyword>